<keyword evidence="5 10" id="KW-0472">Membrane</keyword>
<evidence type="ECO:0000256" key="8">
    <source>
        <dbReference type="ARBA" id="ARBA00023224"/>
    </source>
</evidence>
<comment type="subcellular location">
    <subcellularLocation>
        <location evidence="1">Membrane</location>
        <topology evidence="1">Multi-pass membrane protein</topology>
    </subcellularLocation>
</comment>
<dbReference type="GO" id="GO:0007200">
    <property type="term" value="P:phospholipase C-activating G protein-coupled receptor signaling pathway"/>
    <property type="evidence" value="ECO:0007669"/>
    <property type="project" value="TreeGrafter"/>
</dbReference>
<dbReference type="PROSITE" id="PS00237">
    <property type="entry name" value="G_PROTEIN_RECEP_F1_1"/>
    <property type="match status" value="1"/>
</dbReference>
<evidence type="ECO:0000256" key="6">
    <source>
        <dbReference type="ARBA" id="ARBA00023170"/>
    </source>
</evidence>
<dbReference type="PRINTS" id="PR01157">
    <property type="entry name" value="P2YPURNOCPTR"/>
</dbReference>
<evidence type="ECO:0000313" key="13">
    <source>
        <dbReference type="Proteomes" id="UP000472267"/>
    </source>
</evidence>
<dbReference type="PROSITE" id="PS50262">
    <property type="entry name" value="G_PROTEIN_RECEP_F1_2"/>
    <property type="match status" value="1"/>
</dbReference>
<feature type="domain" description="G-protein coupled receptors family 1 profile" evidence="11">
    <location>
        <begin position="37"/>
        <end position="284"/>
    </location>
</feature>
<reference evidence="12" key="3">
    <citation type="submission" date="2025-09" db="UniProtKB">
        <authorList>
            <consortium name="Ensembl"/>
        </authorList>
    </citation>
    <scope>IDENTIFICATION</scope>
</reference>
<evidence type="ECO:0000256" key="10">
    <source>
        <dbReference type="SAM" id="Phobius"/>
    </source>
</evidence>
<evidence type="ECO:0000259" key="11">
    <source>
        <dbReference type="PROSITE" id="PS50262"/>
    </source>
</evidence>
<evidence type="ECO:0000256" key="7">
    <source>
        <dbReference type="ARBA" id="ARBA00023180"/>
    </source>
</evidence>
<reference evidence="12" key="1">
    <citation type="submission" date="2019-06" db="EMBL/GenBank/DDBJ databases">
        <authorList>
            <consortium name="Wellcome Sanger Institute Data Sharing"/>
        </authorList>
    </citation>
    <scope>NUCLEOTIDE SEQUENCE [LARGE SCALE GENOMIC DNA]</scope>
</reference>
<dbReference type="InterPro" id="IPR000276">
    <property type="entry name" value="GPCR_Rhodpsn"/>
</dbReference>
<dbReference type="GO" id="GO:0004930">
    <property type="term" value="F:G protein-coupled receptor activity"/>
    <property type="evidence" value="ECO:0007669"/>
    <property type="project" value="UniProtKB-KW"/>
</dbReference>
<sequence>MNLSEEERDAFSGTSVGQWNTVLTTYYILIFIIAVPGNALALWAFFHQKNTSPTKVFLSSLSVADISYILILPMRIGYHLSDQRWPFGDVLCRLSGFLFYLNMYCSLYLMSFISLDRFVAVVLPIKSQSIRKPKYAKVAVVILWVIIIVSMSPTLSLRKTRTVSPGICNNLYLEKTSSAALISTIVAFAIPLAVITVCYTLILLKLRTLDQHEERPVKDKAIKMIILVLMNFLLAFVPYHVCRVIYIKMYAPGLTNGPPEPLVRANQITSALTCVSGVLDPVMYFFLNRAYRNQLLQLFCRKQETNLQSHLIG</sequence>
<protein>
    <submittedName>
        <fullName evidence="12">Si:dkey-96n2.3</fullName>
    </submittedName>
</protein>
<dbReference type="PANTHER" id="PTHR24232">
    <property type="entry name" value="G-PROTEIN COUPLED RECEPTOR"/>
    <property type="match status" value="1"/>
</dbReference>
<feature type="transmembrane region" description="Helical" evidence="10">
    <location>
        <begin position="179"/>
        <end position="204"/>
    </location>
</feature>
<keyword evidence="13" id="KW-1185">Reference proteome</keyword>
<comment type="similarity">
    <text evidence="9">Belongs to the G-protein coupled receptor 1 family.</text>
</comment>
<proteinExistence type="inferred from homology"/>
<dbReference type="Ensembl" id="ENSSFAT00005050595.1">
    <property type="protein sequence ID" value="ENSSFAP00005048977.1"/>
    <property type="gene ID" value="ENSSFAG00005023699.1"/>
</dbReference>
<feature type="transmembrane region" description="Helical" evidence="10">
    <location>
        <begin position="58"/>
        <end position="78"/>
    </location>
</feature>
<evidence type="ECO:0000256" key="4">
    <source>
        <dbReference type="ARBA" id="ARBA00023040"/>
    </source>
</evidence>
<feature type="transmembrane region" description="Helical" evidence="10">
    <location>
        <begin position="267"/>
        <end position="287"/>
    </location>
</feature>
<keyword evidence="7" id="KW-0325">Glycoprotein</keyword>
<keyword evidence="4 9" id="KW-0297">G-protein coupled receptor</keyword>
<feature type="transmembrane region" description="Helical" evidence="10">
    <location>
        <begin position="135"/>
        <end position="155"/>
    </location>
</feature>
<keyword evidence="2 9" id="KW-0812">Transmembrane</keyword>
<reference evidence="12" key="2">
    <citation type="submission" date="2025-08" db="UniProtKB">
        <authorList>
            <consortium name="Ensembl"/>
        </authorList>
    </citation>
    <scope>IDENTIFICATION</scope>
</reference>
<organism evidence="12 13">
    <name type="scientific">Salarias fasciatus</name>
    <name type="common">Jewelled blenny</name>
    <name type="synonym">Blennius fasciatus</name>
    <dbReference type="NCBI Taxonomy" id="181472"/>
    <lineage>
        <taxon>Eukaryota</taxon>
        <taxon>Metazoa</taxon>
        <taxon>Chordata</taxon>
        <taxon>Craniata</taxon>
        <taxon>Vertebrata</taxon>
        <taxon>Euteleostomi</taxon>
        <taxon>Actinopterygii</taxon>
        <taxon>Neopterygii</taxon>
        <taxon>Teleostei</taxon>
        <taxon>Neoteleostei</taxon>
        <taxon>Acanthomorphata</taxon>
        <taxon>Ovalentaria</taxon>
        <taxon>Blenniimorphae</taxon>
        <taxon>Blenniiformes</taxon>
        <taxon>Blennioidei</taxon>
        <taxon>Blenniidae</taxon>
        <taxon>Salariinae</taxon>
        <taxon>Salarias</taxon>
    </lineage>
</organism>
<dbReference type="InterPro" id="IPR017452">
    <property type="entry name" value="GPCR_Rhodpsn_7TM"/>
</dbReference>
<dbReference type="GO" id="GO:0005886">
    <property type="term" value="C:plasma membrane"/>
    <property type="evidence" value="ECO:0007669"/>
    <property type="project" value="TreeGrafter"/>
</dbReference>
<feature type="transmembrane region" description="Helical" evidence="10">
    <location>
        <begin position="98"/>
        <end position="123"/>
    </location>
</feature>
<evidence type="ECO:0000256" key="3">
    <source>
        <dbReference type="ARBA" id="ARBA00022989"/>
    </source>
</evidence>
<accession>A0A672J748</accession>
<dbReference type="Proteomes" id="UP000472267">
    <property type="component" value="Chromosome 9"/>
</dbReference>
<dbReference type="OMA" id="MYCSLYL"/>
<name>A0A672J748_SALFA</name>
<dbReference type="GO" id="GO:0035025">
    <property type="term" value="P:positive regulation of Rho protein signal transduction"/>
    <property type="evidence" value="ECO:0007669"/>
    <property type="project" value="TreeGrafter"/>
</dbReference>
<dbReference type="InParanoid" id="A0A672J748"/>
<dbReference type="PRINTS" id="PR00237">
    <property type="entry name" value="GPCRRHODOPSN"/>
</dbReference>
<evidence type="ECO:0000256" key="9">
    <source>
        <dbReference type="RuleBase" id="RU000688"/>
    </source>
</evidence>
<dbReference type="SUPFAM" id="SSF81321">
    <property type="entry name" value="Family A G protein-coupled receptor-like"/>
    <property type="match status" value="1"/>
</dbReference>
<dbReference type="Gene3D" id="1.20.1070.10">
    <property type="entry name" value="Rhodopsin 7-helix transmembrane proteins"/>
    <property type="match status" value="1"/>
</dbReference>
<feature type="transmembrane region" description="Helical" evidence="10">
    <location>
        <begin position="26"/>
        <end position="46"/>
    </location>
</feature>
<evidence type="ECO:0000256" key="5">
    <source>
        <dbReference type="ARBA" id="ARBA00023136"/>
    </source>
</evidence>
<dbReference type="Pfam" id="PF00001">
    <property type="entry name" value="7tm_1"/>
    <property type="match status" value="1"/>
</dbReference>
<dbReference type="PANTHER" id="PTHR24232:SF105">
    <property type="entry name" value="URACIL NUCLEOTIDE_CYSTEINYL LEUKOTRIENE RECEPTOR-LIKE"/>
    <property type="match status" value="1"/>
</dbReference>
<evidence type="ECO:0000256" key="1">
    <source>
        <dbReference type="ARBA" id="ARBA00004141"/>
    </source>
</evidence>
<keyword evidence="6 9" id="KW-0675">Receptor</keyword>
<keyword evidence="8 9" id="KW-0807">Transducer</keyword>
<keyword evidence="3 10" id="KW-1133">Transmembrane helix</keyword>
<dbReference type="AlphaFoldDB" id="A0A672J748"/>
<evidence type="ECO:0000256" key="2">
    <source>
        <dbReference type="ARBA" id="ARBA00022692"/>
    </source>
</evidence>
<evidence type="ECO:0000313" key="12">
    <source>
        <dbReference type="Ensembl" id="ENSSFAP00005048977.1"/>
    </source>
</evidence>
<feature type="transmembrane region" description="Helical" evidence="10">
    <location>
        <begin position="225"/>
        <end position="247"/>
    </location>
</feature>